<protein>
    <submittedName>
        <fullName evidence="1 2">Uncharacterized protein</fullName>
    </submittedName>
</protein>
<dbReference type="EnsemblMetazoa" id="ASIC014003-RA">
    <property type="protein sequence ID" value="ASIC014003-PA"/>
    <property type="gene ID" value="ASIC014003"/>
</dbReference>
<proteinExistence type="predicted"/>
<dbReference type="AlphaFoldDB" id="A0A084W738"/>
<keyword evidence="3" id="KW-1185">Reference proteome</keyword>
<evidence type="ECO:0000313" key="3">
    <source>
        <dbReference type="Proteomes" id="UP000030765"/>
    </source>
</evidence>
<dbReference type="EMBL" id="KE525312">
    <property type="protein sequence ID" value="KFB46032.1"/>
    <property type="molecule type" value="Genomic_DNA"/>
</dbReference>
<reference evidence="1 3" key="1">
    <citation type="journal article" date="2014" name="BMC Genomics">
        <title>Genome sequence of Anopheles sinensis provides insight into genetics basis of mosquito competence for malaria parasites.</title>
        <authorList>
            <person name="Zhou D."/>
            <person name="Zhang D."/>
            <person name="Ding G."/>
            <person name="Shi L."/>
            <person name="Hou Q."/>
            <person name="Ye Y."/>
            <person name="Xu Y."/>
            <person name="Zhou H."/>
            <person name="Xiong C."/>
            <person name="Li S."/>
            <person name="Yu J."/>
            <person name="Hong S."/>
            <person name="Yu X."/>
            <person name="Zou P."/>
            <person name="Chen C."/>
            <person name="Chang X."/>
            <person name="Wang W."/>
            <person name="Lv Y."/>
            <person name="Sun Y."/>
            <person name="Ma L."/>
            <person name="Shen B."/>
            <person name="Zhu C."/>
        </authorList>
    </citation>
    <scope>NUCLEOTIDE SEQUENCE [LARGE SCALE GENOMIC DNA]</scope>
</reference>
<dbReference type="VEuPathDB" id="VectorBase:ASIC014003"/>
<organism evidence="1">
    <name type="scientific">Anopheles sinensis</name>
    <name type="common">Mosquito</name>
    <dbReference type="NCBI Taxonomy" id="74873"/>
    <lineage>
        <taxon>Eukaryota</taxon>
        <taxon>Metazoa</taxon>
        <taxon>Ecdysozoa</taxon>
        <taxon>Arthropoda</taxon>
        <taxon>Hexapoda</taxon>
        <taxon>Insecta</taxon>
        <taxon>Pterygota</taxon>
        <taxon>Neoptera</taxon>
        <taxon>Endopterygota</taxon>
        <taxon>Diptera</taxon>
        <taxon>Nematocera</taxon>
        <taxon>Culicoidea</taxon>
        <taxon>Culicidae</taxon>
        <taxon>Anophelinae</taxon>
        <taxon>Anopheles</taxon>
    </lineage>
</organism>
<dbReference type="Proteomes" id="UP000030765">
    <property type="component" value="Unassembled WGS sequence"/>
</dbReference>
<reference evidence="2" key="2">
    <citation type="submission" date="2020-05" db="UniProtKB">
        <authorList>
            <consortium name="EnsemblMetazoa"/>
        </authorList>
    </citation>
    <scope>IDENTIFICATION</scope>
</reference>
<evidence type="ECO:0000313" key="2">
    <source>
        <dbReference type="EnsemblMetazoa" id="ASIC014003-PA"/>
    </source>
</evidence>
<accession>A0A084W738</accession>
<dbReference type="EMBL" id="ATLV01021101">
    <property type="status" value="NOT_ANNOTATED_CDS"/>
    <property type="molecule type" value="Genomic_DNA"/>
</dbReference>
<sequence>MTAMIDTLRTDICVISLRGPESLHELGALSQNPPTVAGFPAFGAGVGSRWRVSARRVIIGSKNLYVNGTLPFPPTDFLSLSDRIDSHSGVTLRQFRARNHNRSIDFL</sequence>
<gene>
    <name evidence="1" type="ORF">ZHAS_00014003</name>
</gene>
<evidence type="ECO:0000313" key="1">
    <source>
        <dbReference type="EMBL" id="KFB46032.1"/>
    </source>
</evidence>
<name>A0A084W738_ANOSI</name>